<feature type="domain" description="SWIM-type" evidence="8">
    <location>
        <begin position="563"/>
        <end position="599"/>
    </location>
</feature>
<evidence type="ECO:0000313" key="10">
    <source>
        <dbReference type="Proteomes" id="UP000655225"/>
    </source>
</evidence>
<evidence type="ECO:0000256" key="7">
    <source>
        <dbReference type="SAM" id="MobiDB-lite"/>
    </source>
</evidence>
<evidence type="ECO:0000259" key="8">
    <source>
        <dbReference type="PROSITE" id="PS50966"/>
    </source>
</evidence>
<keyword evidence="4 6" id="KW-0862">Zinc</keyword>
<dbReference type="InterPro" id="IPR004330">
    <property type="entry name" value="FAR1_DNA_bnd_dom"/>
</dbReference>
<keyword evidence="2 6" id="KW-0479">Metal-binding</keyword>
<dbReference type="Pfam" id="PF10551">
    <property type="entry name" value="MULE"/>
    <property type="match status" value="1"/>
</dbReference>
<evidence type="ECO:0000256" key="3">
    <source>
        <dbReference type="ARBA" id="ARBA00022771"/>
    </source>
</evidence>
<dbReference type="Proteomes" id="UP000655225">
    <property type="component" value="Unassembled WGS sequence"/>
</dbReference>
<evidence type="ECO:0000256" key="4">
    <source>
        <dbReference type="ARBA" id="ARBA00022833"/>
    </source>
</evidence>
<sequence length="712" mass="81864">MSLDLHQELSPSGAALDDGSISGSLLATDVETGTSEDIPMIENSVGREVTGSEEYAGLEPYVGMEFKSEQEAGIFYNEYSSHKGFSIRKDSLKRSMRDQSVTARLFVCSKEGFRRATTDVNKEGNVKRRKAVTRVGCKAHMWVKRKSPGLWVVRSFERDHNHELITLEKLHFLRSRRNIYFTTKEYTKKAGKGASTHQSLLTEEARGTASAGSVDEDSEDCVTGRRRKLGSDSQIVSDYLKRKQDDNRNFYYAIQLDHEQSLRSAFWVEARSRMAYSYFDDVVSFDLTYEINEYGIPFATFTGVNHHQQTVLFGSALLADESTPTLVWLFQTWLTAMCGRHPKVIITDQHVGIESAISQVFLTAHHCYCKWQILNKASEKFKHVIQAHNTFNGEFQRCIDSAETTEDFESRWYSFLDNYELKENKWLQSVYKVRHKWVPVFLQNTFFARMTTTPRSETKCPFFDWCVSPKTKLQDFITHYEKALAIRYEKEAEEDYRSIYSIPVLKSSTTMEKQASAVYTRKMFLKFQEELFEAFEHVVTKIEEDGPVKVYKVARFGAEEKKYKVVLNASEMRANCSCQMFEFLGMPCRHALIVLRQANILMLPSHYILKRWTRNAKDWIVLDDHGEGMQGDCPDSLTLRYQNLCQEAMKYADVAAVCKEVYHVAMDVLRQGLKKVVNVAKDYETRTHLGSPVRGCCQGDSDCTNRGMDAAR</sequence>
<comment type="function">
    <text evidence="6">Putative transcription activator involved in regulating light control of development.</text>
</comment>
<proteinExistence type="inferred from homology"/>
<dbReference type="Pfam" id="PF04434">
    <property type="entry name" value="SWIM"/>
    <property type="match status" value="1"/>
</dbReference>
<feature type="region of interest" description="Disordered" evidence="7">
    <location>
        <begin position="192"/>
        <end position="223"/>
    </location>
</feature>
<evidence type="ECO:0000256" key="6">
    <source>
        <dbReference type="RuleBase" id="RU367018"/>
    </source>
</evidence>
<accession>A0A834ZYJ1</accession>
<evidence type="ECO:0000256" key="5">
    <source>
        <dbReference type="PROSITE-ProRule" id="PRU00325"/>
    </source>
</evidence>
<dbReference type="OrthoDB" id="2402896at2759"/>
<dbReference type="SMART" id="SM00575">
    <property type="entry name" value="ZnF_PMZ"/>
    <property type="match status" value="1"/>
</dbReference>
<gene>
    <name evidence="9" type="ORF">HHK36_002149</name>
</gene>
<protein>
    <recommendedName>
        <fullName evidence="6">Protein FAR1-RELATED SEQUENCE</fullName>
    </recommendedName>
</protein>
<dbReference type="OMA" id="HEARHCE"/>
<dbReference type="InterPro" id="IPR018289">
    <property type="entry name" value="MULE_transposase_dom"/>
</dbReference>
<dbReference type="InterPro" id="IPR006564">
    <property type="entry name" value="Znf_PMZ"/>
</dbReference>
<dbReference type="PROSITE" id="PS50966">
    <property type="entry name" value="ZF_SWIM"/>
    <property type="match status" value="1"/>
</dbReference>
<dbReference type="Pfam" id="PF03101">
    <property type="entry name" value="FAR1"/>
    <property type="match status" value="1"/>
</dbReference>
<dbReference type="EMBL" id="JABCRI010000001">
    <property type="protein sequence ID" value="KAF8414150.1"/>
    <property type="molecule type" value="Genomic_DNA"/>
</dbReference>
<organism evidence="9 10">
    <name type="scientific">Tetracentron sinense</name>
    <name type="common">Spur-leaf</name>
    <dbReference type="NCBI Taxonomy" id="13715"/>
    <lineage>
        <taxon>Eukaryota</taxon>
        <taxon>Viridiplantae</taxon>
        <taxon>Streptophyta</taxon>
        <taxon>Embryophyta</taxon>
        <taxon>Tracheophyta</taxon>
        <taxon>Spermatophyta</taxon>
        <taxon>Magnoliopsida</taxon>
        <taxon>Trochodendrales</taxon>
        <taxon>Trochodendraceae</taxon>
        <taxon>Tetracentron</taxon>
    </lineage>
</organism>
<evidence type="ECO:0000256" key="2">
    <source>
        <dbReference type="ARBA" id="ARBA00022723"/>
    </source>
</evidence>
<name>A0A834ZYJ1_TETSI</name>
<reference evidence="9 10" key="1">
    <citation type="submission" date="2020-04" db="EMBL/GenBank/DDBJ databases">
        <title>Plant Genome Project.</title>
        <authorList>
            <person name="Zhang R.-G."/>
        </authorList>
    </citation>
    <scope>NUCLEOTIDE SEQUENCE [LARGE SCALE GENOMIC DNA]</scope>
    <source>
        <strain evidence="9">YNK0</strain>
        <tissue evidence="9">Leaf</tissue>
    </source>
</reference>
<dbReference type="AlphaFoldDB" id="A0A834ZYJ1"/>
<keyword evidence="3 5" id="KW-0863">Zinc-finger</keyword>
<evidence type="ECO:0000256" key="1">
    <source>
        <dbReference type="ARBA" id="ARBA00005889"/>
    </source>
</evidence>
<dbReference type="InterPro" id="IPR031052">
    <property type="entry name" value="FHY3/FAR1"/>
</dbReference>
<keyword evidence="6" id="KW-0539">Nucleus</keyword>
<comment type="caution">
    <text evidence="9">The sequence shown here is derived from an EMBL/GenBank/DDBJ whole genome shotgun (WGS) entry which is preliminary data.</text>
</comment>
<dbReference type="InterPro" id="IPR007527">
    <property type="entry name" value="Znf_SWIM"/>
</dbReference>
<dbReference type="GO" id="GO:0005634">
    <property type="term" value="C:nucleus"/>
    <property type="evidence" value="ECO:0007669"/>
    <property type="project" value="UniProtKB-SubCell"/>
</dbReference>
<comment type="subcellular location">
    <subcellularLocation>
        <location evidence="6">Nucleus</location>
    </subcellularLocation>
</comment>
<keyword evidence="10" id="KW-1185">Reference proteome</keyword>
<evidence type="ECO:0000313" key="9">
    <source>
        <dbReference type="EMBL" id="KAF8414150.1"/>
    </source>
</evidence>
<dbReference type="PANTHER" id="PTHR31669">
    <property type="entry name" value="PROTEIN FAR1-RELATED SEQUENCE 10-RELATED"/>
    <property type="match status" value="1"/>
</dbReference>
<dbReference type="PANTHER" id="PTHR31669:SF225">
    <property type="entry name" value="OS03G0655600 PROTEIN"/>
    <property type="match status" value="1"/>
</dbReference>
<dbReference type="GO" id="GO:0008270">
    <property type="term" value="F:zinc ion binding"/>
    <property type="evidence" value="ECO:0007669"/>
    <property type="project" value="UniProtKB-UniRule"/>
</dbReference>
<dbReference type="GO" id="GO:0006355">
    <property type="term" value="P:regulation of DNA-templated transcription"/>
    <property type="evidence" value="ECO:0007669"/>
    <property type="project" value="UniProtKB-UniRule"/>
</dbReference>
<comment type="similarity">
    <text evidence="1 6">Belongs to the FHY3/FAR1 family.</text>
</comment>